<dbReference type="OrthoDB" id="9814256at2"/>
<proteinExistence type="predicted"/>
<feature type="region of interest" description="Disordered" evidence="1">
    <location>
        <begin position="223"/>
        <end position="269"/>
    </location>
</feature>
<reference evidence="3 4" key="1">
    <citation type="journal article" date="2013" name="Biodegradation">
        <title>Quantitative proteomic analysis of ibuprofen-degrading Patulibacter sp. strain I11.</title>
        <authorList>
            <person name="Almeida B."/>
            <person name="Kjeldal H."/>
            <person name="Lolas I."/>
            <person name="Knudsen A.D."/>
            <person name="Carvalho G."/>
            <person name="Nielsen K.L."/>
            <person name="Barreto Crespo M.T."/>
            <person name="Stensballe A."/>
            <person name="Nielsen J.L."/>
        </authorList>
    </citation>
    <scope>NUCLEOTIDE SEQUENCE [LARGE SCALE GENOMIC DNA]</scope>
    <source>
        <strain evidence="3 4">I11</strain>
    </source>
</reference>
<dbReference type="Gene3D" id="1.20.58.220">
    <property type="entry name" value="Phosphate transport system protein phou homolog 2, domain 2"/>
    <property type="match status" value="1"/>
</dbReference>
<comment type="caution">
    <text evidence="3">The sequence shown here is derived from an EMBL/GenBank/DDBJ whole genome shotgun (WGS) entry which is preliminary data.</text>
</comment>
<dbReference type="InterPro" id="IPR028366">
    <property type="entry name" value="PhoU"/>
</dbReference>
<dbReference type="EMBL" id="AGUD01000200">
    <property type="protein sequence ID" value="EHN10819.1"/>
    <property type="molecule type" value="Genomic_DNA"/>
</dbReference>
<evidence type="ECO:0000313" key="4">
    <source>
        <dbReference type="Proteomes" id="UP000005143"/>
    </source>
</evidence>
<dbReference type="InterPro" id="IPR038078">
    <property type="entry name" value="PhoU-like_sf"/>
</dbReference>
<dbReference type="AlphaFoldDB" id="H0E650"/>
<evidence type="ECO:0000313" key="3">
    <source>
        <dbReference type="EMBL" id="EHN10819.1"/>
    </source>
</evidence>
<dbReference type="GO" id="GO:0030643">
    <property type="term" value="P:intracellular phosphate ion homeostasis"/>
    <property type="evidence" value="ECO:0007669"/>
    <property type="project" value="InterPro"/>
</dbReference>
<accession>H0E650</accession>
<evidence type="ECO:0000256" key="1">
    <source>
        <dbReference type="SAM" id="MobiDB-lite"/>
    </source>
</evidence>
<dbReference type="PANTHER" id="PTHR42930:SF3">
    <property type="entry name" value="PHOSPHATE-SPECIFIC TRANSPORT SYSTEM ACCESSORY PROTEIN PHOU"/>
    <property type="match status" value="1"/>
</dbReference>
<dbReference type="NCBIfam" id="TIGR02135">
    <property type="entry name" value="phoU_full"/>
    <property type="match status" value="1"/>
</dbReference>
<dbReference type="Proteomes" id="UP000005143">
    <property type="component" value="Unassembled WGS sequence"/>
</dbReference>
<dbReference type="InterPro" id="IPR026022">
    <property type="entry name" value="PhoU_dom"/>
</dbReference>
<dbReference type="SUPFAM" id="SSF109755">
    <property type="entry name" value="PhoU-like"/>
    <property type="match status" value="1"/>
</dbReference>
<feature type="compositionally biased region" description="Gly residues" evidence="1">
    <location>
        <begin position="233"/>
        <end position="247"/>
    </location>
</feature>
<gene>
    <name evidence="3" type="ORF">PAI11_23000</name>
</gene>
<protein>
    <submittedName>
        <fullName evidence="3">Phosphate transport system regulatory protein PhoU</fullName>
    </submittedName>
</protein>
<feature type="domain" description="PhoU" evidence="2">
    <location>
        <begin position="24"/>
        <end position="106"/>
    </location>
</feature>
<organism evidence="3 4">
    <name type="scientific">Patulibacter medicamentivorans</name>
    <dbReference type="NCBI Taxonomy" id="1097667"/>
    <lineage>
        <taxon>Bacteria</taxon>
        <taxon>Bacillati</taxon>
        <taxon>Actinomycetota</taxon>
        <taxon>Thermoleophilia</taxon>
        <taxon>Solirubrobacterales</taxon>
        <taxon>Patulibacteraceae</taxon>
        <taxon>Patulibacter</taxon>
    </lineage>
</organism>
<feature type="domain" description="PhoU" evidence="2">
    <location>
        <begin position="124"/>
        <end position="208"/>
    </location>
</feature>
<dbReference type="PANTHER" id="PTHR42930">
    <property type="entry name" value="PHOSPHATE-SPECIFIC TRANSPORT SYSTEM ACCESSORY PROTEIN PHOU"/>
    <property type="match status" value="1"/>
</dbReference>
<name>H0E650_9ACTN</name>
<dbReference type="RefSeq" id="WP_007575073.1">
    <property type="nucleotide sequence ID" value="NZ_AGUD01000200.1"/>
</dbReference>
<feature type="compositionally biased region" description="Low complexity" evidence="1">
    <location>
        <begin position="248"/>
        <end position="263"/>
    </location>
</feature>
<dbReference type="GO" id="GO:0045936">
    <property type="term" value="P:negative regulation of phosphate metabolic process"/>
    <property type="evidence" value="ECO:0007669"/>
    <property type="project" value="InterPro"/>
</dbReference>
<evidence type="ECO:0000259" key="2">
    <source>
        <dbReference type="Pfam" id="PF01895"/>
    </source>
</evidence>
<sequence>MAVTRSQYREELLELERATLGALDFVARQVERVTEALEQQDVELGTFVMADDDRIDGRYLEVNQGVLSLFALQAPVAGDLRLVASLLHTAKHFERMGDQCVNIAKLIPLTGNDPPRRAEVLEPILRMGILARDEVVQCRQALELRDVDLALDLVRRDQELNELNREIFRLAIDLGDDIDTREWLMTMTMVARAFERIGDNAVDIGEQVVFIVEGPSPEFGESATRAFRRAQRGGLGPARPGGLGTGPADGPAPGDAPPSDDGPGTPPSA</sequence>
<keyword evidence="4" id="KW-1185">Reference proteome</keyword>
<dbReference type="Pfam" id="PF01895">
    <property type="entry name" value="PhoU"/>
    <property type="match status" value="2"/>
</dbReference>